<gene>
    <name evidence="1" type="ORF">MRATA1EN1_LOCUS25819</name>
</gene>
<protein>
    <submittedName>
        <fullName evidence="1">Uncharacterized protein</fullName>
    </submittedName>
</protein>
<name>A0ABN8ZSB9_RANTA</name>
<evidence type="ECO:0000313" key="2">
    <source>
        <dbReference type="Proteomes" id="UP001176941"/>
    </source>
</evidence>
<accession>A0ABN8ZSB9</accession>
<reference evidence="1" key="1">
    <citation type="submission" date="2023-04" db="EMBL/GenBank/DDBJ databases">
        <authorList>
            <consortium name="ELIXIR-Norway"/>
        </authorList>
    </citation>
    <scope>NUCLEOTIDE SEQUENCE [LARGE SCALE GENOMIC DNA]</scope>
</reference>
<proteinExistence type="predicted"/>
<sequence>MSKKINPLDHAGKPLHSPAELIMKWVCPGPHPKSLGELHPDKEVPTDKKFLPCTPQNLMLRAMARKDPMATRHPQGVQGRLERCVGLFIVCFTWCEGHILQGQSRLEEMLKKLTAWRRFSILFCKVNRARASKRLTSGTKFKGSQKT</sequence>
<dbReference type="Proteomes" id="UP001176941">
    <property type="component" value="Chromosome 6"/>
</dbReference>
<dbReference type="EMBL" id="OX459942">
    <property type="protein sequence ID" value="CAI9176857.1"/>
    <property type="molecule type" value="Genomic_DNA"/>
</dbReference>
<keyword evidence="2" id="KW-1185">Reference proteome</keyword>
<organism evidence="1 2">
    <name type="scientific">Rangifer tarandus platyrhynchus</name>
    <name type="common">Svalbard reindeer</name>
    <dbReference type="NCBI Taxonomy" id="3082113"/>
    <lineage>
        <taxon>Eukaryota</taxon>
        <taxon>Metazoa</taxon>
        <taxon>Chordata</taxon>
        <taxon>Craniata</taxon>
        <taxon>Vertebrata</taxon>
        <taxon>Euteleostomi</taxon>
        <taxon>Mammalia</taxon>
        <taxon>Eutheria</taxon>
        <taxon>Laurasiatheria</taxon>
        <taxon>Artiodactyla</taxon>
        <taxon>Ruminantia</taxon>
        <taxon>Pecora</taxon>
        <taxon>Cervidae</taxon>
        <taxon>Odocoileinae</taxon>
        <taxon>Rangifer</taxon>
    </lineage>
</organism>
<evidence type="ECO:0000313" key="1">
    <source>
        <dbReference type="EMBL" id="CAI9176857.1"/>
    </source>
</evidence>